<dbReference type="PRINTS" id="PR00507">
    <property type="entry name" value="N12N6MTFRASE"/>
</dbReference>
<feature type="domain" description="Methyltransferase small" evidence="7">
    <location>
        <begin position="10"/>
        <end position="105"/>
    </location>
</feature>
<keyword evidence="5 6" id="KW-0819">tRNA processing</keyword>
<evidence type="ECO:0000313" key="8">
    <source>
        <dbReference type="EMBL" id="CAH0526810.1"/>
    </source>
</evidence>
<dbReference type="InterPro" id="IPR050210">
    <property type="entry name" value="tRNA_Adenine-N(6)_MTase"/>
</dbReference>
<sequence>MPVSTDGVLLGAWTQVSGQHVLDIGSGTGLLSLMIAQRYHQAQITAVDIDNHAYQDASHNVAHSPWAQRVNVMQGDIAVMPFTHQFDTIICNPPYFNSGQQAQSASRATARHTDTLSHPTLLKRCQQLLTDKGRASFVLPTAEGMAFIQLAQQNDWHLSRLCQVHTTDSKGCHRLLIELSLHNQQQRATEQTTLVIHDSKGGYSDDFIALTQAFYLKM</sequence>
<dbReference type="InterPro" id="IPR022882">
    <property type="entry name" value="tRNA_adenine-N6_MeTrfase"/>
</dbReference>
<comment type="catalytic activity">
    <reaction evidence="6">
        <text>adenosine(37) in tRNA1(Val) + S-adenosyl-L-methionine = N(6)-methyladenosine(37) in tRNA1(Val) + S-adenosyl-L-homocysteine + H(+)</text>
        <dbReference type="Rhea" id="RHEA:43160"/>
        <dbReference type="Rhea" id="RHEA-COMP:10369"/>
        <dbReference type="Rhea" id="RHEA-COMP:10370"/>
        <dbReference type="ChEBI" id="CHEBI:15378"/>
        <dbReference type="ChEBI" id="CHEBI:57856"/>
        <dbReference type="ChEBI" id="CHEBI:59789"/>
        <dbReference type="ChEBI" id="CHEBI:74411"/>
        <dbReference type="ChEBI" id="CHEBI:74449"/>
        <dbReference type="EC" id="2.1.1.223"/>
    </reaction>
</comment>
<dbReference type="GO" id="GO:0032259">
    <property type="term" value="P:methylation"/>
    <property type="evidence" value="ECO:0007669"/>
    <property type="project" value="UniProtKB-KW"/>
</dbReference>
<organism evidence="8 9">
    <name type="scientific">Vibrio hippocampi</name>
    <dbReference type="NCBI Taxonomy" id="654686"/>
    <lineage>
        <taxon>Bacteria</taxon>
        <taxon>Pseudomonadati</taxon>
        <taxon>Pseudomonadota</taxon>
        <taxon>Gammaproteobacteria</taxon>
        <taxon>Vibrionales</taxon>
        <taxon>Vibrionaceae</taxon>
        <taxon>Vibrio</taxon>
    </lineage>
</organism>
<dbReference type="InterPro" id="IPR007848">
    <property type="entry name" value="Small_mtfrase_dom"/>
</dbReference>
<keyword evidence="9" id="KW-1185">Reference proteome</keyword>
<dbReference type="PANTHER" id="PTHR47739">
    <property type="entry name" value="TRNA1(VAL) (ADENINE(37)-N6)-METHYLTRANSFERASE"/>
    <property type="match status" value="1"/>
</dbReference>
<name>A0ABN8DLT3_9VIBR</name>
<dbReference type="Pfam" id="PF05175">
    <property type="entry name" value="MTS"/>
    <property type="match status" value="1"/>
</dbReference>
<evidence type="ECO:0000256" key="2">
    <source>
        <dbReference type="ARBA" id="ARBA00022603"/>
    </source>
</evidence>
<dbReference type="PANTHER" id="PTHR47739:SF1">
    <property type="entry name" value="TRNA1(VAL) (ADENINE(37)-N6)-METHYLTRANSFERASE"/>
    <property type="match status" value="1"/>
</dbReference>
<dbReference type="SUPFAM" id="SSF53335">
    <property type="entry name" value="S-adenosyl-L-methionine-dependent methyltransferases"/>
    <property type="match status" value="1"/>
</dbReference>
<protein>
    <recommendedName>
        <fullName evidence="6">tRNA1(Val) (adenine(37)-N6)-methyltransferase</fullName>
        <ecNumber evidence="6">2.1.1.223</ecNumber>
    </recommendedName>
    <alternativeName>
        <fullName evidence="6">tRNA m6A37 methyltransferase</fullName>
    </alternativeName>
</protein>
<proteinExistence type="inferred from homology"/>
<evidence type="ECO:0000256" key="6">
    <source>
        <dbReference type="HAMAP-Rule" id="MF_01872"/>
    </source>
</evidence>
<evidence type="ECO:0000259" key="7">
    <source>
        <dbReference type="Pfam" id="PF05175"/>
    </source>
</evidence>
<gene>
    <name evidence="8" type="primary">yfiC_2</name>
    <name evidence="8" type="ORF">VHP8226_02186</name>
</gene>
<keyword evidence="1 6" id="KW-0963">Cytoplasm</keyword>
<dbReference type="EMBL" id="CAKLCM010000002">
    <property type="protein sequence ID" value="CAH0526810.1"/>
    <property type="molecule type" value="Genomic_DNA"/>
</dbReference>
<dbReference type="InterPro" id="IPR029063">
    <property type="entry name" value="SAM-dependent_MTases_sf"/>
</dbReference>
<comment type="similarity">
    <text evidence="6">Belongs to the methyltransferase superfamily. tRNA (adenine-N(6)-)-methyltransferase family.</text>
</comment>
<evidence type="ECO:0000256" key="3">
    <source>
        <dbReference type="ARBA" id="ARBA00022679"/>
    </source>
</evidence>
<evidence type="ECO:0000313" key="9">
    <source>
        <dbReference type="Proteomes" id="UP000838160"/>
    </source>
</evidence>
<accession>A0ABN8DLT3</accession>
<comment type="function">
    <text evidence="6">Specifically methylates the adenine in position 37 of tRNA(1)(Val) (anticodon cmo5UAC).</text>
</comment>
<keyword evidence="3 6" id="KW-0808">Transferase</keyword>
<reference evidence="8" key="1">
    <citation type="submission" date="2021-12" db="EMBL/GenBank/DDBJ databases">
        <authorList>
            <person name="Rodrigo-Torres L."/>
            <person name="Arahal R. D."/>
            <person name="Lucena T."/>
        </authorList>
    </citation>
    <scope>NUCLEOTIDE SEQUENCE</scope>
    <source>
        <strain evidence="8">CECT 8226</strain>
    </source>
</reference>
<dbReference type="CDD" id="cd02440">
    <property type="entry name" value="AdoMet_MTases"/>
    <property type="match status" value="1"/>
</dbReference>
<evidence type="ECO:0000256" key="1">
    <source>
        <dbReference type="ARBA" id="ARBA00022490"/>
    </source>
</evidence>
<dbReference type="HAMAP" id="MF_01872">
    <property type="entry name" value="tRNA_methyltr_YfiC"/>
    <property type="match status" value="1"/>
</dbReference>
<dbReference type="Gene3D" id="3.40.50.150">
    <property type="entry name" value="Vaccinia Virus protein VP39"/>
    <property type="match status" value="1"/>
</dbReference>
<dbReference type="PROSITE" id="PS00092">
    <property type="entry name" value="N6_MTASE"/>
    <property type="match status" value="1"/>
</dbReference>
<dbReference type="InterPro" id="IPR002052">
    <property type="entry name" value="DNA_methylase_N6_adenine_CS"/>
</dbReference>
<evidence type="ECO:0000256" key="5">
    <source>
        <dbReference type="ARBA" id="ARBA00022694"/>
    </source>
</evidence>
<evidence type="ECO:0000256" key="4">
    <source>
        <dbReference type="ARBA" id="ARBA00022691"/>
    </source>
</evidence>
<keyword evidence="2 6" id="KW-0489">Methyltransferase</keyword>
<dbReference type="Proteomes" id="UP000838160">
    <property type="component" value="Unassembled WGS sequence"/>
</dbReference>
<dbReference type="GO" id="GO:0008168">
    <property type="term" value="F:methyltransferase activity"/>
    <property type="evidence" value="ECO:0007669"/>
    <property type="project" value="UniProtKB-KW"/>
</dbReference>
<keyword evidence="4 6" id="KW-0949">S-adenosyl-L-methionine</keyword>
<comment type="caution">
    <text evidence="8">The sequence shown here is derived from an EMBL/GenBank/DDBJ whole genome shotgun (WGS) entry which is preliminary data.</text>
</comment>
<comment type="subcellular location">
    <subcellularLocation>
        <location evidence="6">Cytoplasm</location>
    </subcellularLocation>
</comment>
<dbReference type="EC" id="2.1.1.223" evidence="6"/>